<feature type="transmembrane region" description="Helical" evidence="1">
    <location>
        <begin position="51"/>
        <end position="67"/>
    </location>
</feature>
<name>A0AAV5U6N3_9BILA</name>
<accession>A0AAV5U6N3</accession>
<dbReference type="InterPro" id="IPR053220">
    <property type="entry name" value="Nematode_rcpt-like_serp_H"/>
</dbReference>
<keyword evidence="3" id="KW-1185">Reference proteome</keyword>
<proteinExistence type="predicted"/>
<comment type="caution">
    <text evidence="2">The sequence shown here is derived from an EMBL/GenBank/DDBJ whole genome shotgun (WGS) entry which is preliminary data.</text>
</comment>
<dbReference type="AlphaFoldDB" id="A0AAV5U6N3"/>
<feature type="transmembrane region" description="Helical" evidence="1">
    <location>
        <begin position="87"/>
        <end position="119"/>
    </location>
</feature>
<dbReference type="PANTHER" id="PTHR22941">
    <property type="entry name" value="SERPENTINE RECEPTOR"/>
    <property type="match status" value="1"/>
</dbReference>
<dbReference type="Proteomes" id="UP001432027">
    <property type="component" value="Unassembled WGS sequence"/>
</dbReference>
<evidence type="ECO:0000313" key="2">
    <source>
        <dbReference type="EMBL" id="GMT02192.1"/>
    </source>
</evidence>
<evidence type="ECO:0008006" key="4">
    <source>
        <dbReference type="Google" id="ProtNLM"/>
    </source>
</evidence>
<keyword evidence="1" id="KW-1133">Transmembrane helix</keyword>
<dbReference type="PANTHER" id="PTHR22941:SF26">
    <property type="entry name" value="SERPENTINE RECEPTOR, CLASS H"/>
    <property type="match status" value="1"/>
</dbReference>
<dbReference type="InterPro" id="IPR019429">
    <property type="entry name" value="7TM_GPCR_serpentine_rcpt_Sri"/>
</dbReference>
<reference evidence="2" key="1">
    <citation type="submission" date="2023-10" db="EMBL/GenBank/DDBJ databases">
        <title>Genome assembly of Pristionchus species.</title>
        <authorList>
            <person name="Yoshida K."/>
            <person name="Sommer R.J."/>
        </authorList>
    </citation>
    <scope>NUCLEOTIDE SEQUENCE</scope>
    <source>
        <strain evidence="2">RS0144</strain>
    </source>
</reference>
<organism evidence="2 3">
    <name type="scientific">Pristionchus entomophagus</name>
    <dbReference type="NCBI Taxonomy" id="358040"/>
    <lineage>
        <taxon>Eukaryota</taxon>
        <taxon>Metazoa</taxon>
        <taxon>Ecdysozoa</taxon>
        <taxon>Nematoda</taxon>
        <taxon>Chromadorea</taxon>
        <taxon>Rhabditida</taxon>
        <taxon>Rhabditina</taxon>
        <taxon>Diplogasteromorpha</taxon>
        <taxon>Diplogasteroidea</taxon>
        <taxon>Neodiplogasteridae</taxon>
        <taxon>Pristionchus</taxon>
    </lineage>
</organism>
<sequence length="136" mass="15449">TQLAPVFLFLANQDRVFLYLTIMFGLSCVLNATGLFFLIKQTPPRQAVVRKYLIIIQIVLIVNDVHLEMGFQPIPLFPILGGYAVGWLIQAGVSVLIEMCVYIIVYVFTGILIILCLIYRHQTVVLEGNKFKFRTV</sequence>
<feature type="non-terminal residue" evidence="2">
    <location>
        <position position="136"/>
    </location>
</feature>
<dbReference type="Pfam" id="PF10327">
    <property type="entry name" value="7TM_GPCR_Sri"/>
    <property type="match status" value="1"/>
</dbReference>
<protein>
    <recommendedName>
        <fullName evidence="4">G protein-coupled receptor</fullName>
    </recommendedName>
</protein>
<dbReference type="EMBL" id="BTSX01000005">
    <property type="protein sequence ID" value="GMT02192.1"/>
    <property type="molecule type" value="Genomic_DNA"/>
</dbReference>
<keyword evidence="1" id="KW-0472">Membrane</keyword>
<evidence type="ECO:0000313" key="3">
    <source>
        <dbReference type="Proteomes" id="UP001432027"/>
    </source>
</evidence>
<keyword evidence="1" id="KW-0812">Transmembrane</keyword>
<feature type="non-terminal residue" evidence="2">
    <location>
        <position position="1"/>
    </location>
</feature>
<evidence type="ECO:0000256" key="1">
    <source>
        <dbReference type="SAM" id="Phobius"/>
    </source>
</evidence>
<gene>
    <name evidence="2" type="ORF">PENTCL1PPCAC_24366</name>
</gene>
<feature type="transmembrane region" description="Helical" evidence="1">
    <location>
        <begin position="16"/>
        <end position="39"/>
    </location>
</feature>